<feature type="compositionally biased region" description="Basic residues" evidence="1">
    <location>
        <begin position="57"/>
        <end position="70"/>
    </location>
</feature>
<feature type="compositionally biased region" description="Basic residues" evidence="1">
    <location>
        <begin position="30"/>
        <end position="47"/>
    </location>
</feature>
<feature type="non-terminal residue" evidence="2">
    <location>
        <position position="1"/>
    </location>
</feature>
<protein>
    <submittedName>
        <fullName evidence="2">Uncharacterized protein</fullName>
    </submittedName>
</protein>
<organism evidence="2">
    <name type="scientific">uncultured Thermomicrobiales bacterium</name>
    <dbReference type="NCBI Taxonomy" id="1645740"/>
    <lineage>
        <taxon>Bacteria</taxon>
        <taxon>Pseudomonadati</taxon>
        <taxon>Thermomicrobiota</taxon>
        <taxon>Thermomicrobia</taxon>
        <taxon>Thermomicrobiales</taxon>
        <taxon>environmental samples</taxon>
    </lineage>
</organism>
<evidence type="ECO:0000313" key="2">
    <source>
        <dbReference type="EMBL" id="CAA9578797.1"/>
    </source>
</evidence>
<gene>
    <name evidence="2" type="ORF">AVDCRST_MAG59-4456</name>
</gene>
<feature type="non-terminal residue" evidence="2">
    <location>
        <position position="70"/>
    </location>
</feature>
<sequence length="70" mass="7860">ERSEGRPRGRGRTARAANGGRCRGDGRGLALHRGRLGRRRQAPRRAGRPPAPGPAGRPRRGPRRRPRRRR</sequence>
<evidence type="ECO:0000256" key="1">
    <source>
        <dbReference type="SAM" id="MobiDB-lite"/>
    </source>
</evidence>
<dbReference type="AlphaFoldDB" id="A0A6J4VHM0"/>
<name>A0A6J4VHM0_9BACT</name>
<accession>A0A6J4VHM0</accession>
<dbReference type="EMBL" id="CADCWF010000328">
    <property type="protein sequence ID" value="CAA9578797.1"/>
    <property type="molecule type" value="Genomic_DNA"/>
</dbReference>
<proteinExistence type="predicted"/>
<feature type="region of interest" description="Disordered" evidence="1">
    <location>
        <begin position="1"/>
        <end position="70"/>
    </location>
</feature>
<reference evidence="2" key="1">
    <citation type="submission" date="2020-02" db="EMBL/GenBank/DDBJ databases">
        <authorList>
            <person name="Meier V. D."/>
        </authorList>
    </citation>
    <scope>NUCLEOTIDE SEQUENCE</scope>
    <source>
        <strain evidence="2">AVDCRST_MAG59</strain>
    </source>
</reference>